<organism evidence="2">
    <name type="scientific">Trepomonas sp. PC1</name>
    <dbReference type="NCBI Taxonomy" id="1076344"/>
    <lineage>
        <taxon>Eukaryota</taxon>
        <taxon>Metamonada</taxon>
        <taxon>Diplomonadida</taxon>
        <taxon>Hexamitidae</taxon>
        <taxon>Hexamitinae</taxon>
        <taxon>Trepomonas</taxon>
    </lineage>
</organism>
<proteinExistence type="predicted"/>
<dbReference type="AlphaFoldDB" id="A0A146K992"/>
<evidence type="ECO:0000313" key="2">
    <source>
        <dbReference type="EMBL" id="JAP93157.1"/>
    </source>
</evidence>
<accession>A0A146K992</accession>
<keyword evidence="1" id="KW-1133">Transmembrane helix</keyword>
<gene>
    <name evidence="2" type="ORF">TPC1_14665</name>
</gene>
<protein>
    <submittedName>
        <fullName evidence="2">Uncharacterized protein</fullName>
    </submittedName>
</protein>
<keyword evidence="1" id="KW-0812">Transmembrane</keyword>
<reference evidence="2" key="1">
    <citation type="submission" date="2015-07" db="EMBL/GenBank/DDBJ databases">
        <title>Adaptation to a free-living lifestyle via gene acquisitions in the diplomonad Trepomonas sp. PC1.</title>
        <authorList>
            <person name="Xu F."/>
            <person name="Jerlstrom-Hultqvist J."/>
            <person name="Kolisko M."/>
            <person name="Simpson A.G.B."/>
            <person name="Roger A.J."/>
            <person name="Svard S.G."/>
            <person name="Andersson J.O."/>
        </authorList>
    </citation>
    <scope>NUCLEOTIDE SEQUENCE</scope>
    <source>
        <strain evidence="2">PC1</strain>
    </source>
</reference>
<evidence type="ECO:0000256" key="1">
    <source>
        <dbReference type="SAM" id="Phobius"/>
    </source>
</evidence>
<feature type="transmembrane region" description="Helical" evidence="1">
    <location>
        <begin position="519"/>
        <end position="541"/>
    </location>
</feature>
<keyword evidence="1" id="KW-0472">Membrane</keyword>
<dbReference type="EMBL" id="GDID01003449">
    <property type="protein sequence ID" value="JAP93157.1"/>
    <property type="molecule type" value="Transcribed_RNA"/>
</dbReference>
<name>A0A146K992_9EUKA</name>
<sequence>MPIIYKSIKIKLQRLSVQQFIQRFQKPHQMNFINVLMTVTSFLEAVEPPGSYPYTRKTRECFRTTNELHVDQTNNQMCLHLSSLNRTNCSVFRGGVYYDIFFGNQPAWRTQQRDYSNQTTKFCFPCIDNDCSFSKTTEMVSAKLVNEIYESEIPVGAIVQHRTNTSNCFKQWVNKNIRGPSEVEFKLYIQECEVVLSQCTLTKVVEEAYSGVLLSSYVWDITPAQWDIIKQPQTDQFGLYYAMNFPFPQNNLDNGQIKSVVKLNMQCPNQMVVLDTTIILIQSLAYLDIGADRRATIQDTYIQLTVNGIYPPFDQMASNVVVKVDFNDVNEEKLLNRLTFNMQQVNFSLIYLDCAYFVDFLNPTTQTCSDFLADIISNYLTKIKLNFNFYYELNGEQIYATQTVAAISTGCWRSVDMTFSASEVILNLVPDDTLCQFAQETKTTAKILDATYSEVYSTTVYYCNRSEKCSQLVRIQCDLECQNGYKAKELLFSMLSDNQQSYSEVWVSQKLIIENPFRFNYFMIAAAGTGFSIMLMTITLVTTQLKASRSKVRQSKKTIADKLALDQLEE</sequence>